<dbReference type="EMBL" id="LT608253">
    <property type="protein sequence ID" value="SCM15789.1"/>
    <property type="molecule type" value="Genomic_DNA"/>
</dbReference>
<feature type="domain" description="OTU" evidence="1">
    <location>
        <begin position="50"/>
        <end position="173"/>
    </location>
</feature>
<reference evidence="2 5" key="1">
    <citation type="submission" date="2016-02" db="EMBL/GenBank/DDBJ databases">
        <authorList>
            <consortium name="Pathogen Informatics"/>
        </authorList>
    </citation>
    <scope>NUCLEOTIDE SEQUENCE [LARGE SCALE GENOMIC DNA]</scope>
    <source>
        <strain evidence="2 5">K173</strain>
        <strain evidence="3 7">NK65 ny</strain>
        <strain evidence="4 6">SP11 Antwerpcl1</strain>
    </source>
</reference>
<dbReference type="Gene3D" id="3.90.70.80">
    <property type="match status" value="1"/>
</dbReference>
<dbReference type="Proteomes" id="UP000069549">
    <property type="component" value="Chromosome 5"/>
</dbReference>
<dbReference type="GO" id="GO:0004843">
    <property type="term" value="F:cysteine-type deubiquitinase activity"/>
    <property type="evidence" value="ECO:0007669"/>
    <property type="project" value="TreeGrafter"/>
</dbReference>
<dbReference type="PANTHER" id="PTHR12419">
    <property type="entry name" value="OTU DOMAIN CONTAINING PROTEIN"/>
    <property type="match status" value="1"/>
</dbReference>
<dbReference type="InterPro" id="IPR038765">
    <property type="entry name" value="Papain-like_cys_pep_sf"/>
</dbReference>
<name>A0A0Y9UXC1_PLABE</name>
<dbReference type="Pfam" id="PF02338">
    <property type="entry name" value="OTU"/>
    <property type="match status" value="1"/>
</dbReference>
<dbReference type="EMBL" id="LT160025">
    <property type="protein sequence ID" value="CXI10942.1"/>
    <property type="molecule type" value="Genomic_DNA"/>
</dbReference>
<dbReference type="VEuPathDB" id="PlasmoDB:PBANKA_0515350"/>
<evidence type="ECO:0000313" key="3">
    <source>
        <dbReference type="EMBL" id="SCL93101.1"/>
    </source>
</evidence>
<dbReference type="PANTHER" id="PTHR12419:SF7">
    <property type="entry name" value="OTU DOMAIN-CONTAINING PROTEIN 3"/>
    <property type="match status" value="1"/>
</dbReference>
<evidence type="ECO:0000313" key="6">
    <source>
        <dbReference type="Proteomes" id="UP000219860"/>
    </source>
</evidence>
<dbReference type="EMBL" id="LT608141">
    <property type="protein sequence ID" value="SCL93101.1"/>
    <property type="molecule type" value="Genomic_DNA"/>
</dbReference>
<dbReference type="CDD" id="cd22771">
    <property type="entry name" value="OTU_plant_OTU7-like"/>
    <property type="match status" value="1"/>
</dbReference>
<dbReference type="InterPro" id="IPR003323">
    <property type="entry name" value="OTU_dom"/>
</dbReference>
<evidence type="ECO:0000313" key="4">
    <source>
        <dbReference type="EMBL" id="SCM15789.1"/>
    </source>
</evidence>
<evidence type="ECO:0000313" key="7">
    <source>
        <dbReference type="Proteomes" id="UP000516480"/>
    </source>
</evidence>
<dbReference type="PROSITE" id="PS50802">
    <property type="entry name" value="OTU"/>
    <property type="match status" value="1"/>
</dbReference>
<dbReference type="AlphaFoldDB" id="A0A0Y9UXC1"/>
<dbReference type="InterPro" id="IPR050704">
    <property type="entry name" value="Peptidase_C85-like"/>
</dbReference>
<protein>
    <submittedName>
        <fullName evidence="2">OTU-like cysteine protease, putative</fullName>
    </submittedName>
</protein>
<dbReference type="SUPFAM" id="SSF54001">
    <property type="entry name" value="Cysteine proteinases"/>
    <property type="match status" value="1"/>
</dbReference>
<organism evidence="2 5">
    <name type="scientific">Plasmodium berghei</name>
    <dbReference type="NCBI Taxonomy" id="5821"/>
    <lineage>
        <taxon>Eukaryota</taxon>
        <taxon>Sar</taxon>
        <taxon>Alveolata</taxon>
        <taxon>Apicomplexa</taxon>
        <taxon>Aconoidasida</taxon>
        <taxon>Haemosporida</taxon>
        <taxon>Plasmodiidae</taxon>
        <taxon>Plasmodium</taxon>
        <taxon>Plasmodium (Vinckeia)</taxon>
    </lineage>
</organism>
<sequence>MNKQKRDNIQHTEKVKQNMGMNCEEYERDNMESNCSLITDYHDSNFRKKFYIKSIRADGNCLFRVVSDQLYNTEENYKEIRKKVVEHLEKNEDKYMNFIEYDESYKSYIERISTDGAWGGQLELQAIGEIFNINILIYQENGYMLEIKINSNDSNCIQLHYTSNEHYNSVRFINQALENQLMSIQDLKEMISNENEDIYEANFNMAENNRFSRNNNKHKLNCINMLQNNCNKIKLKKMRSRSMPNVNDKFLYFFDKNGLDEHIESDSTIDLVNEEKKIIKKNYKKKKKIIFCKMHIY</sequence>
<keyword evidence="2" id="KW-0645">Protease</keyword>
<accession>A0A0Y9UXC1</accession>
<dbReference type="Proteomes" id="UP000516480">
    <property type="component" value="Chromosome 5"/>
</dbReference>
<gene>
    <name evidence="2" type="ORF">PBK173_000085000</name>
    <name evidence="3" type="ORF">PBNK65NY_000080700</name>
    <name evidence="4" type="ORF">PBSP11A_000080800</name>
</gene>
<dbReference type="OrthoDB" id="415023at2759"/>
<evidence type="ECO:0000313" key="2">
    <source>
        <dbReference type="EMBL" id="CXI10942.1"/>
    </source>
</evidence>
<dbReference type="GO" id="GO:0016579">
    <property type="term" value="P:protein deubiquitination"/>
    <property type="evidence" value="ECO:0007669"/>
    <property type="project" value="TreeGrafter"/>
</dbReference>
<dbReference type="GO" id="GO:0006508">
    <property type="term" value="P:proteolysis"/>
    <property type="evidence" value="ECO:0007669"/>
    <property type="project" value="UniProtKB-KW"/>
</dbReference>
<keyword evidence="2" id="KW-0378">Hydrolase</keyword>
<dbReference type="Proteomes" id="UP000219860">
    <property type="component" value="Chromosome 5"/>
</dbReference>
<evidence type="ECO:0000259" key="1">
    <source>
        <dbReference type="PROSITE" id="PS50802"/>
    </source>
</evidence>
<proteinExistence type="predicted"/>
<evidence type="ECO:0000313" key="5">
    <source>
        <dbReference type="Proteomes" id="UP000069549"/>
    </source>
</evidence>